<dbReference type="InterPro" id="IPR020904">
    <property type="entry name" value="Sc_DH/Rdtase_CS"/>
</dbReference>
<dbReference type="PRINTS" id="PR00080">
    <property type="entry name" value="SDRFAMILY"/>
</dbReference>
<dbReference type="PROSITE" id="PS00061">
    <property type="entry name" value="ADH_SHORT"/>
    <property type="match status" value="1"/>
</dbReference>
<reference evidence="3" key="1">
    <citation type="submission" date="2019-03" db="EMBL/GenBank/DDBJ databases">
        <authorList>
            <person name="Danneels B."/>
        </authorList>
    </citation>
    <scope>NUCLEOTIDE SEQUENCE</scope>
</reference>
<dbReference type="EMBL" id="CAADIF010000005">
    <property type="protein sequence ID" value="VFR61221.1"/>
    <property type="molecule type" value="Genomic_DNA"/>
</dbReference>
<dbReference type="InterPro" id="IPR006311">
    <property type="entry name" value="TAT_signal"/>
</dbReference>
<dbReference type="AlphaFoldDB" id="A0A484SHE0"/>
<dbReference type="NCBIfam" id="NF006776">
    <property type="entry name" value="PRK09291.1"/>
    <property type="match status" value="1"/>
</dbReference>
<dbReference type="PRINTS" id="PR00081">
    <property type="entry name" value="GDHRDH"/>
</dbReference>
<accession>A0A484SHE0</accession>
<comment type="similarity">
    <text evidence="1">Belongs to the short-chain dehydrogenases/reductases (SDR) family.</text>
</comment>
<sequence>MKTSRREFIAGVGSMVAASAVPGVAAAATPTQQAAAQPTRPEGSKMAKTILVTGAGTGFGHDLSLQLAQRGHQVIATVELPAQVTQLKNAAQARGVNLRVEKIDILSERDRAFAASLDADVLVNNAGIGEGGSVAEMPMDVFRSQFETNVFATLALTQQVVRRLLEQKKPGKIIFISSVVGFFTPEFTGAYSASKHALEAVAEALHAELKPFDIKVATINPGPYRTGFNDRMMETHRQWYDPSRHLIDHSKLAFTYDQFDPSAAIDSMVAIVEQSGGKFRNVVPDQFAGVVKQFQANAWDATQ</sequence>
<name>A0A484SHE0_9ZZZZ</name>
<evidence type="ECO:0000313" key="3">
    <source>
        <dbReference type="EMBL" id="VFR61221.1"/>
    </source>
</evidence>
<protein>
    <submittedName>
        <fullName evidence="3">Short-chain dehydrogenase/reductase SDR</fullName>
    </submittedName>
</protein>
<proteinExistence type="inferred from homology"/>
<dbReference type="PANTHER" id="PTHR42901:SF1">
    <property type="entry name" value="ALCOHOL DEHYDROGENASE"/>
    <property type="match status" value="1"/>
</dbReference>
<dbReference type="PROSITE" id="PS51318">
    <property type="entry name" value="TAT"/>
    <property type="match status" value="1"/>
</dbReference>
<keyword evidence="2" id="KW-0560">Oxidoreductase</keyword>
<dbReference type="GO" id="GO:0016491">
    <property type="term" value="F:oxidoreductase activity"/>
    <property type="evidence" value="ECO:0007669"/>
    <property type="project" value="UniProtKB-KW"/>
</dbReference>
<dbReference type="Pfam" id="PF00106">
    <property type="entry name" value="adh_short"/>
    <property type="match status" value="1"/>
</dbReference>
<dbReference type="InterPro" id="IPR002347">
    <property type="entry name" value="SDR_fam"/>
</dbReference>
<dbReference type="SUPFAM" id="SSF51735">
    <property type="entry name" value="NAD(P)-binding Rossmann-fold domains"/>
    <property type="match status" value="1"/>
</dbReference>
<dbReference type="CDD" id="cd05374">
    <property type="entry name" value="17beta-HSD-like_SDR_c"/>
    <property type="match status" value="1"/>
</dbReference>
<dbReference type="InterPro" id="IPR036291">
    <property type="entry name" value="NAD(P)-bd_dom_sf"/>
</dbReference>
<dbReference type="Gene3D" id="3.40.50.720">
    <property type="entry name" value="NAD(P)-binding Rossmann-like Domain"/>
    <property type="match status" value="1"/>
</dbReference>
<dbReference type="PANTHER" id="PTHR42901">
    <property type="entry name" value="ALCOHOL DEHYDROGENASE"/>
    <property type="match status" value="1"/>
</dbReference>
<gene>
    <name evidence="3" type="ORF">ANK2_4147</name>
</gene>
<evidence type="ECO:0000256" key="1">
    <source>
        <dbReference type="ARBA" id="ARBA00006484"/>
    </source>
</evidence>
<evidence type="ECO:0000256" key="2">
    <source>
        <dbReference type="ARBA" id="ARBA00023002"/>
    </source>
</evidence>
<organism evidence="3">
    <name type="scientific">plant metagenome</name>
    <dbReference type="NCBI Taxonomy" id="1297885"/>
    <lineage>
        <taxon>unclassified sequences</taxon>
        <taxon>metagenomes</taxon>
        <taxon>organismal metagenomes</taxon>
    </lineage>
</organism>